<dbReference type="AlphaFoldDB" id="A0A4Y8PVR8"/>
<protein>
    <submittedName>
        <fullName evidence="1">DUF4912 domain-containing protein</fullName>
    </submittedName>
</protein>
<dbReference type="RefSeq" id="WP_134755429.1">
    <property type="nucleotide sequence ID" value="NZ_MYFO02000005.1"/>
</dbReference>
<name>A0A4Y8PVR8_9BACL</name>
<accession>A0A4Y8PVR8</accession>
<sequence length="168" mass="19138">MKSLPAAGYEVPDRYEKDLLHLMVKDAHSLYAYWEVSNRRRWLVSQHFECDYGAMPKALRIYDVTGAYFNGSNAHSQFDMITTPEANNWYIHGLSADRTYVADLGTYTLEGEFIPLLRSNCAATPKDTEAAWGEPLQSVVPEVTDGHAHGRIVPHFFENFQAYSPYAR</sequence>
<gene>
    <name evidence="1" type="ORF">B5M42_18305</name>
</gene>
<organism evidence="1 2">
    <name type="scientific">Paenibacillus athensensis</name>
    <dbReference type="NCBI Taxonomy" id="1967502"/>
    <lineage>
        <taxon>Bacteria</taxon>
        <taxon>Bacillati</taxon>
        <taxon>Bacillota</taxon>
        <taxon>Bacilli</taxon>
        <taxon>Bacillales</taxon>
        <taxon>Paenibacillaceae</taxon>
        <taxon>Paenibacillus</taxon>
    </lineage>
</organism>
<dbReference type="Proteomes" id="UP000298246">
    <property type="component" value="Unassembled WGS sequence"/>
</dbReference>
<evidence type="ECO:0000313" key="1">
    <source>
        <dbReference type="EMBL" id="TFE85160.1"/>
    </source>
</evidence>
<evidence type="ECO:0000313" key="2">
    <source>
        <dbReference type="Proteomes" id="UP000298246"/>
    </source>
</evidence>
<dbReference type="InterPro" id="IPR032585">
    <property type="entry name" value="DUF4912"/>
</dbReference>
<dbReference type="EMBL" id="MYFO01000028">
    <property type="protein sequence ID" value="TFE85160.1"/>
    <property type="molecule type" value="Genomic_DNA"/>
</dbReference>
<dbReference type="Pfam" id="PF16258">
    <property type="entry name" value="DUF4912"/>
    <property type="match status" value="1"/>
</dbReference>
<keyword evidence="2" id="KW-1185">Reference proteome</keyword>
<comment type="caution">
    <text evidence="1">The sequence shown here is derived from an EMBL/GenBank/DDBJ whole genome shotgun (WGS) entry which is preliminary data.</text>
</comment>
<proteinExistence type="predicted"/>
<dbReference type="OrthoDB" id="9812700at2"/>
<reference evidence="1 2" key="1">
    <citation type="submission" date="2017-03" db="EMBL/GenBank/DDBJ databases">
        <title>Isolation of Levoglucosan Utilizing Bacteria.</title>
        <authorList>
            <person name="Arya A.S."/>
        </authorList>
    </citation>
    <scope>NUCLEOTIDE SEQUENCE [LARGE SCALE GENOMIC DNA]</scope>
    <source>
        <strain evidence="1 2">MEC069</strain>
    </source>
</reference>